<gene>
    <name evidence="7" type="ORF">C5Y98_22700</name>
</gene>
<evidence type="ECO:0000256" key="3">
    <source>
        <dbReference type="ARBA" id="ARBA00023004"/>
    </source>
</evidence>
<name>A0A2S8FA61_9BACT</name>
<dbReference type="PANTHER" id="PTHR33546:SF1">
    <property type="entry name" value="LARGE, MULTIFUNCTIONAL SECRETED PROTEIN"/>
    <property type="match status" value="1"/>
</dbReference>
<keyword evidence="5" id="KW-0732">Signal</keyword>
<dbReference type="GO" id="GO:0046872">
    <property type="term" value="F:metal ion binding"/>
    <property type="evidence" value="ECO:0007669"/>
    <property type="project" value="UniProtKB-KW"/>
</dbReference>
<dbReference type="Pfam" id="PF00034">
    <property type="entry name" value="Cytochrom_C"/>
    <property type="match status" value="1"/>
</dbReference>
<dbReference type="PANTHER" id="PTHR33546">
    <property type="entry name" value="LARGE, MULTIFUNCTIONAL SECRETED PROTEIN-RELATED"/>
    <property type="match status" value="1"/>
</dbReference>
<dbReference type="GO" id="GO:0009055">
    <property type="term" value="F:electron transfer activity"/>
    <property type="evidence" value="ECO:0007669"/>
    <property type="project" value="InterPro"/>
</dbReference>
<keyword evidence="1 4" id="KW-0349">Heme</keyword>
<dbReference type="InterPro" id="IPR055557">
    <property type="entry name" value="DUF7133"/>
</dbReference>
<dbReference type="InterPro" id="IPR036514">
    <property type="entry name" value="SGNH_hydro_sf"/>
</dbReference>
<dbReference type="SUPFAM" id="SSF63829">
    <property type="entry name" value="Calcium-dependent phosphotriesterase"/>
    <property type="match status" value="1"/>
</dbReference>
<dbReference type="Gene3D" id="1.10.760.10">
    <property type="entry name" value="Cytochrome c-like domain"/>
    <property type="match status" value="2"/>
</dbReference>
<accession>A0A2S8FA61</accession>
<dbReference type="InterPro" id="IPR009056">
    <property type="entry name" value="Cyt_c-like_dom"/>
</dbReference>
<dbReference type="FunFam" id="1.10.760.10:FF:000040">
    <property type="entry name" value="Probable cytochrome c"/>
    <property type="match status" value="1"/>
</dbReference>
<evidence type="ECO:0000256" key="1">
    <source>
        <dbReference type="ARBA" id="ARBA00022617"/>
    </source>
</evidence>
<dbReference type="InterPro" id="IPR036909">
    <property type="entry name" value="Cyt_c-like_dom_sf"/>
</dbReference>
<dbReference type="Gene3D" id="3.40.50.1110">
    <property type="entry name" value="SGNH hydrolase"/>
    <property type="match status" value="1"/>
</dbReference>
<dbReference type="Proteomes" id="UP000239388">
    <property type="component" value="Unassembled WGS sequence"/>
</dbReference>
<dbReference type="InterPro" id="IPR011042">
    <property type="entry name" value="6-blade_b-propeller_TolB-like"/>
</dbReference>
<dbReference type="Pfam" id="PF13646">
    <property type="entry name" value="HEAT_2"/>
    <property type="match status" value="1"/>
</dbReference>
<dbReference type="SUPFAM" id="SSF48371">
    <property type="entry name" value="ARM repeat"/>
    <property type="match status" value="1"/>
</dbReference>
<evidence type="ECO:0000313" key="8">
    <source>
        <dbReference type="Proteomes" id="UP000239388"/>
    </source>
</evidence>
<dbReference type="Pfam" id="PF13472">
    <property type="entry name" value="Lipase_GDSL_2"/>
    <property type="match status" value="1"/>
</dbReference>
<dbReference type="InterPro" id="IPR013428">
    <property type="entry name" value="Membrane-bound_put_N"/>
</dbReference>
<organism evidence="7 8">
    <name type="scientific">Blastopirellula marina</name>
    <dbReference type="NCBI Taxonomy" id="124"/>
    <lineage>
        <taxon>Bacteria</taxon>
        <taxon>Pseudomonadati</taxon>
        <taxon>Planctomycetota</taxon>
        <taxon>Planctomycetia</taxon>
        <taxon>Pirellulales</taxon>
        <taxon>Pirellulaceae</taxon>
        <taxon>Blastopirellula</taxon>
    </lineage>
</organism>
<dbReference type="SUPFAM" id="SSF46626">
    <property type="entry name" value="Cytochrome c"/>
    <property type="match status" value="2"/>
</dbReference>
<feature type="signal peptide" evidence="5">
    <location>
        <begin position="1"/>
        <end position="32"/>
    </location>
</feature>
<dbReference type="NCBIfam" id="TIGR02603">
    <property type="entry name" value="CxxCH_TIGR02603"/>
    <property type="match status" value="1"/>
</dbReference>
<reference evidence="7 8" key="1">
    <citation type="submission" date="2018-02" db="EMBL/GenBank/DDBJ databases">
        <title>Comparative genomes isolates from brazilian mangrove.</title>
        <authorList>
            <person name="Araujo J.E."/>
            <person name="Taketani R.G."/>
            <person name="Silva M.C.P."/>
            <person name="Loureco M.V."/>
            <person name="Andreote F.D."/>
        </authorList>
    </citation>
    <scope>NUCLEOTIDE SEQUENCE [LARGE SCALE GENOMIC DNA]</scope>
    <source>
        <strain evidence="7 8">NAP PRIS-MGV</strain>
    </source>
</reference>
<feature type="domain" description="Cytochrome c" evidence="6">
    <location>
        <begin position="1156"/>
        <end position="1248"/>
    </location>
</feature>
<dbReference type="NCBIfam" id="TIGR02604">
    <property type="entry name" value="Piru_Ver_Nterm"/>
    <property type="match status" value="1"/>
</dbReference>
<dbReference type="InterPro" id="IPR016024">
    <property type="entry name" value="ARM-type_fold"/>
</dbReference>
<dbReference type="InterPro" id="IPR011989">
    <property type="entry name" value="ARM-like"/>
</dbReference>
<evidence type="ECO:0000259" key="6">
    <source>
        <dbReference type="PROSITE" id="PS51007"/>
    </source>
</evidence>
<dbReference type="SUPFAM" id="SSF52266">
    <property type="entry name" value="SGNH hydrolase"/>
    <property type="match status" value="1"/>
</dbReference>
<dbReference type="GO" id="GO:0016788">
    <property type="term" value="F:hydrolase activity, acting on ester bonds"/>
    <property type="evidence" value="ECO:0007669"/>
    <property type="project" value="UniProtKB-ARBA"/>
</dbReference>
<dbReference type="PROSITE" id="PS51257">
    <property type="entry name" value="PROKAR_LIPOPROTEIN"/>
    <property type="match status" value="1"/>
</dbReference>
<evidence type="ECO:0000256" key="5">
    <source>
        <dbReference type="SAM" id="SignalP"/>
    </source>
</evidence>
<dbReference type="PROSITE" id="PS51007">
    <property type="entry name" value="CYTC"/>
    <property type="match status" value="2"/>
</dbReference>
<dbReference type="Pfam" id="PF23500">
    <property type="entry name" value="DUF7133"/>
    <property type="match status" value="1"/>
</dbReference>
<feature type="domain" description="Cytochrome c" evidence="6">
    <location>
        <begin position="984"/>
        <end position="1081"/>
    </location>
</feature>
<comment type="caution">
    <text evidence="7">The sequence shown here is derived from an EMBL/GenBank/DDBJ whole genome shotgun (WGS) entry which is preliminary data.</text>
</comment>
<dbReference type="InterPro" id="IPR013830">
    <property type="entry name" value="SGNH_hydro"/>
</dbReference>
<dbReference type="FunFam" id="2.120.10.30:FF:000110">
    <property type="entry name" value="Probable cytochrome c"/>
    <property type="match status" value="1"/>
</dbReference>
<dbReference type="OrthoDB" id="228131at2"/>
<evidence type="ECO:0000313" key="7">
    <source>
        <dbReference type="EMBL" id="PQO29022.1"/>
    </source>
</evidence>
<feature type="chain" id="PRO_5015633604" evidence="5">
    <location>
        <begin position="33"/>
        <end position="1311"/>
    </location>
</feature>
<dbReference type="InterPro" id="IPR013427">
    <property type="entry name" value="Haem-bd_dom_put"/>
</dbReference>
<evidence type="ECO:0000256" key="4">
    <source>
        <dbReference type="PROSITE-ProRule" id="PRU00433"/>
    </source>
</evidence>
<dbReference type="GO" id="GO:0020037">
    <property type="term" value="F:heme binding"/>
    <property type="evidence" value="ECO:0007669"/>
    <property type="project" value="InterPro"/>
</dbReference>
<dbReference type="Gene3D" id="2.120.10.30">
    <property type="entry name" value="TolB, C-terminal domain"/>
    <property type="match status" value="1"/>
</dbReference>
<proteinExistence type="predicted"/>
<keyword evidence="2 4" id="KW-0479">Metal-binding</keyword>
<dbReference type="EMBL" id="PUIB01000023">
    <property type="protein sequence ID" value="PQO29022.1"/>
    <property type="molecule type" value="Genomic_DNA"/>
</dbReference>
<dbReference type="RefSeq" id="WP_105357704.1">
    <property type="nucleotide sequence ID" value="NZ_PUIB01000023.1"/>
</dbReference>
<protein>
    <submittedName>
        <fullName evidence="7">Membrane-bound dehydrogenase</fullName>
    </submittedName>
</protein>
<dbReference type="Gene3D" id="1.25.10.10">
    <property type="entry name" value="Leucine-rich Repeat Variant"/>
    <property type="match status" value="1"/>
</dbReference>
<evidence type="ECO:0000256" key="2">
    <source>
        <dbReference type="ARBA" id="ARBA00022723"/>
    </source>
</evidence>
<keyword evidence="3 4" id="KW-0408">Iron</keyword>
<sequence>MKIPALIGCLVTAACLVLVIVRLCAAAESATAPEVITTVTDEKTQQEKQQRPTYLQPTKIAGEAPATTLPLELQENETLVFLGNSLAERMEHHNYFETLLQKQFAGRNVTFRNMGFPGHTAAFRPEAGNDDPWAFPGGEKFHPEIREHLGIGHYPKPDEWLTIVQASTIVAFFGFNESFAGPEELENFKNELRAFVDHTLSRSYRQNGQQPPRLVLATPIATEDLPQYALPDAGRRNQTLQQYAQAVLEVAQEKKVGAIDLYTPTAAWFAASDAPLTINGIHLSAEGYKNLAPLLMEKLYGESPSLSTADDLLCAAIADKAWFWRNDYRMLNGVHAYGRRWAPYGNFNYPEEIEKIRQMTVLRDRNVWAIAEGKSSTLDVDDSVTRPLSPVETNYAASEKNGSLDYLKVEQDILDKFELPEGYQVSLFASEQQFPNLGNPCQMRFDNQGRLWVSTLISYPHYQPGDPKPNDMILIYEDTDQDGRADKETVFAQGLHMPIGFELAPEGVYLSQEPFLLLLKDTDGDDHADKTEYLLDGFDPHDTHHAISAFDVDNGAGIFMCEGRFLHSQVETPWGPQRMTDGGAWRFDPHSWKLERVFQSDVSNPWGVAHDEYGQNFLNDASGGNQYWMLGNSVKMPHSLEIEKVSKFNYEHHTRPTSGSEFIYSRHFPDEVQGDYIYCNTIGFLGIKDYKTVEDGSEIKGQFRQNLIQSTDGNFRPCDLEIAPDGSLYFVDWHNTLIGHMQHSARDPLRNSEYGRIYRITYPSRPLVEPPQIAGAEIATLFENFKLPELNARKRSHRELRGRDKEEVITAAVKFAAANAGDERLVLEALWATWGQQAPSEPLLQASLSAKDHRVRSAAVRVVRHCLHLLADPKPYLLAAAQDPHPRVRLEALSAASWLGGSDGAEILLTVASQPTDRWIRNSLNAAILSLKPAAESLLATGAVHDQDLTVDVDKLFAGELPGALKPQNFRTKSKKFADKQFKQQYDLGQRVFLEEGSCHTCHREHGEGVPRIYPPLAGSEWANGDPERLIKLTLHGVWGKIQVKGKLYEPGGGVPPMTAIGNMFTDAEITAVLNYVRTSWGNDAPLIQQADVERIRQETSDRRKFYSPEELLEMHPFAPGSQPPLVEDATTPSVLEQELRAESLSQLVADTWKSGDAVRGAKLFYNEKIACATCHDVDHGYQLGPQLTSARMEATEQHLLKSILNPSADILEGYKSATVLLVDGVAVSGFLINEDEKAITLRVPADAGRTREIPQDDVDEVLILKNSTMPEGIANQLENRQAFLDLGRFVLEINKGGKRRLKELRTKAGK</sequence>
<dbReference type="CDD" id="cd01834">
    <property type="entry name" value="SGNH_hydrolase_like_2"/>
    <property type="match status" value="1"/>
</dbReference>